<dbReference type="GO" id="GO:0016887">
    <property type="term" value="F:ATP hydrolysis activity"/>
    <property type="evidence" value="ECO:0007669"/>
    <property type="project" value="InterPro"/>
</dbReference>
<dbReference type="InterPro" id="IPR039421">
    <property type="entry name" value="Type_1_exporter"/>
</dbReference>
<protein>
    <recommendedName>
        <fullName evidence="1">ABC transporter domain-containing protein</fullName>
    </recommendedName>
</protein>
<accession>A0A645HRH3</accession>
<dbReference type="Pfam" id="PF00005">
    <property type="entry name" value="ABC_tran"/>
    <property type="match status" value="1"/>
</dbReference>
<dbReference type="InterPro" id="IPR027417">
    <property type="entry name" value="P-loop_NTPase"/>
</dbReference>
<dbReference type="PANTHER" id="PTHR43394:SF1">
    <property type="entry name" value="ATP-BINDING CASSETTE SUB-FAMILY B MEMBER 10, MITOCHONDRIAL"/>
    <property type="match status" value="1"/>
</dbReference>
<evidence type="ECO:0000259" key="1">
    <source>
        <dbReference type="Pfam" id="PF00005"/>
    </source>
</evidence>
<evidence type="ECO:0000313" key="2">
    <source>
        <dbReference type="EMBL" id="MPN40809.1"/>
    </source>
</evidence>
<organism evidence="2">
    <name type="scientific">bioreactor metagenome</name>
    <dbReference type="NCBI Taxonomy" id="1076179"/>
    <lineage>
        <taxon>unclassified sequences</taxon>
        <taxon>metagenomes</taxon>
        <taxon>ecological metagenomes</taxon>
    </lineage>
</organism>
<name>A0A645HRH3_9ZZZZ</name>
<comment type="caution">
    <text evidence="2">The sequence shown here is derived from an EMBL/GenBank/DDBJ whole genome shotgun (WGS) entry which is preliminary data.</text>
</comment>
<dbReference type="EMBL" id="VSSQ01097442">
    <property type="protein sequence ID" value="MPN40809.1"/>
    <property type="molecule type" value="Genomic_DNA"/>
</dbReference>
<reference evidence="2" key="1">
    <citation type="submission" date="2019-08" db="EMBL/GenBank/DDBJ databases">
        <authorList>
            <person name="Kucharzyk K."/>
            <person name="Murdoch R.W."/>
            <person name="Higgins S."/>
            <person name="Loffler F."/>
        </authorList>
    </citation>
    <scope>NUCLEOTIDE SEQUENCE</scope>
</reference>
<gene>
    <name evidence="2" type="ORF">SDC9_188348</name>
</gene>
<dbReference type="InterPro" id="IPR003439">
    <property type="entry name" value="ABC_transporter-like_ATP-bd"/>
</dbReference>
<sequence length="87" mass="9572">MDTPVGERGLLLSGGERQKIAIARALVRKPSVLILDEPENNLPAETARMMVHVATRGVPIRFIISHRHILEDPSGNAGMQVELHTRS</sequence>
<feature type="domain" description="ABC transporter" evidence="1">
    <location>
        <begin position="2"/>
        <end position="39"/>
    </location>
</feature>
<dbReference type="GO" id="GO:0015421">
    <property type="term" value="F:ABC-type oligopeptide transporter activity"/>
    <property type="evidence" value="ECO:0007669"/>
    <property type="project" value="TreeGrafter"/>
</dbReference>
<dbReference type="AlphaFoldDB" id="A0A645HRH3"/>
<dbReference type="SUPFAM" id="SSF52540">
    <property type="entry name" value="P-loop containing nucleoside triphosphate hydrolases"/>
    <property type="match status" value="1"/>
</dbReference>
<proteinExistence type="predicted"/>
<dbReference type="PANTHER" id="PTHR43394">
    <property type="entry name" value="ATP-DEPENDENT PERMEASE MDL1, MITOCHONDRIAL"/>
    <property type="match status" value="1"/>
</dbReference>
<dbReference type="GO" id="GO:0005524">
    <property type="term" value="F:ATP binding"/>
    <property type="evidence" value="ECO:0007669"/>
    <property type="project" value="InterPro"/>
</dbReference>
<dbReference type="Gene3D" id="3.40.50.300">
    <property type="entry name" value="P-loop containing nucleotide triphosphate hydrolases"/>
    <property type="match status" value="1"/>
</dbReference>